<evidence type="ECO:0000256" key="2">
    <source>
        <dbReference type="ARBA" id="ARBA00022603"/>
    </source>
</evidence>
<dbReference type="InterPro" id="IPR004384">
    <property type="entry name" value="RNA_MeTrfase_TrmJ/LasT"/>
</dbReference>
<comment type="function">
    <text evidence="5">Catalyzes the formation of 2'O-methylated cytidine (Cm32) or 2'O-methylated uridine (Um32) at position 32 in tRNA.</text>
</comment>
<keyword evidence="5" id="KW-0963">Cytoplasm</keyword>
<dbReference type="InterPro" id="IPR001537">
    <property type="entry name" value="SpoU_MeTrfase"/>
</dbReference>
<comment type="similarity">
    <text evidence="1">Belongs to the class IV-like SAM-binding methyltransferase superfamily. RNA methyltransferase TrmH family.</text>
</comment>
<evidence type="ECO:0000313" key="7">
    <source>
        <dbReference type="EMBL" id="MCI2285104.1"/>
    </source>
</evidence>
<keyword evidence="5" id="KW-0819">tRNA processing</keyword>
<dbReference type="PIRSF" id="PIRSF004808">
    <property type="entry name" value="LasT"/>
    <property type="match status" value="1"/>
</dbReference>
<comment type="caution">
    <text evidence="7">The sequence shown here is derived from an EMBL/GenBank/DDBJ whole genome shotgun (WGS) entry which is preliminary data.</text>
</comment>
<dbReference type="NCBIfam" id="NF011694">
    <property type="entry name" value="PRK15114.1"/>
    <property type="match status" value="1"/>
</dbReference>
<comment type="subcellular location">
    <subcellularLocation>
        <location evidence="5">Cytoplasm</location>
    </subcellularLocation>
</comment>
<dbReference type="Gene3D" id="3.40.1280.10">
    <property type="match status" value="1"/>
</dbReference>
<feature type="domain" description="tRNA/rRNA methyltransferase SpoU type" evidence="6">
    <location>
        <begin position="22"/>
        <end position="170"/>
    </location>
</feature>
<dbReference type="PANTHER" id="PTHR42786:SF2">
    <property type="entry name" value="TRNA (CYTIDINE_URIDINE-2'-O-)-METHYLTRANSFERASE TRMJ"/>
    <property type="match status" value="1"/>
</dbReference>
<dbReference type="InterPro" id="IPR029026">
    <property type="entry name" value="tRNA_m1G_MTases_N"/>
</dbReference>
<dbReference type="GO" id="GO:0032259">
    <property type="term" value="P:methylation"/>
    <property type="evidence" value="ECO:0007669"/>
    <property type="project" value="UniProtKB-KW"/>
</dbReference>
<protein>
    <recommendedName>
        <fullName evidence="5">tRNA (cytidine/uridine-2'-O-)-methyltransferase TrmJ</fullName>
        <ecNumber evidence="5">2.1.1.200</ecNumber>
    </recommendedName>
    <alternativeName>
        <fullName evidence="5">tRNA (cytidine(32)/uridine(32)-2'-O)-methyltransferase</fullName>
    </alternativeName>
    <alternativeName>
        <fullName evidence="5">tRNA Cm32/Um32 methyltransferase</fullName>
    </alternativeName>
</protein>
<keyword evidence="2 5" id="KW-0489">Methyltransferase</keyword>
<dbReference type="NCBIfam" id="TIGR00050">
    <property type="entry name" value="rRNA_methyl_1"/>
    <property type="match status" value="1"/>
</dbReference>
<comment type="catalytic activity">
    <reaction evidence="5">
        <text>cytidine(32) in tRNA + S-adenosyl-L-methionine = 2'-O-methylcytidine(32) in tRNA + S-adenosyl-L-homocysteine + H(+)</text>
        <dbReference type="Rhea" id="RHEA:42932"/>
        <dbReference type="Rhea" id="RHEA-COMP:10288"/>
        <dbReference type="Rhea" id="RHEA-COMP:10289"/>
        <dbReference type="ChEBI" id="CHEBI:15378"/>
        <dbReference type="ChEBI" id="CHEBI:57856"/>
        <dbReference type="ChEBI" id="CHEBI:59789"/>
        <dbReference type="ChEBI" id="CHEBI:74495"/>
        <dbReference type="ChEBI" id="CHEBI:82748"/>
        <dbReference type="EC" id="2.1.1.200"/>
    </reaction>
</comment>
<dbReference type="PANTHER" id="PTHR42786">
    <property type="entry name" value="TRNA/RRNA METHYLTRANSFERASE"/>
    <property type="match status" value="1"/>
</dbReference>
<dbReference type="Proteomes" id="UP001139646">
    <property type="component" value="Unassembled WGS sequence"/>
</dbReference>
<comment type="catalytic activity">
    <reaction evidence="5">
        <text>uridine(32) in tRNA + S-adenosyl-L-methionine = 2'-O-methyluridine(32) in tRNA + S-adenosyl-L-homocysteine + H(+)</text>
        <dbReference type="Rhea" id="RHEA:42936"/>
        <dbReference type="Rhea" id="RHEA-COMP:10107"/>
        <dbReference type="Rhea" id="RHEA-COMP:10290"/>
        <dbReference type="ChEBI" id="CHEBI:15378"/>
        <dbReference type="ChEBI" id="CHEBI:57856"/>
        <dbReference type="ChEBI" id="CHEBI:59789"/>
        <dbReference type="ChEBI" id="CHEBI:65315"/>
        <dbReference type="ChEBI" id="CHEBI:74478"/>
        <dbReference type="EC" id="2.1.1.200"/>
    </reaction>
</comment>
<dbReference type="EC" id="2.1.1.200" evidence="5"/>
<reference evidence="7" key="1">
    <citation type="submission" date="2022-01" db="EMBL/GenBank/DDBJ databases">
        <title>Colwellia maritima, isolated from seawater.</title>
        <authorList>
            <person name="Kristyanto S."/>
            <person name="Jung J."/>
            <person name="Jeon C.O."/>
        </authorList>
    </citation>
    <scope>NUCLEOTIDE SEQUENCE</scope>
    <source>
        <strain evidence="7">MSW7</strain>
    </source>
</reference>
<name>A0ABS9X4D8_9GAMM</name>
<sequence>MSKSNMSDPKSHSQKNNLLDQVRIVLVNTSDCRNIGSAARAMKTMGLSQLILVDPIEMPNGQAQALAAGATDVLANAKVVSTLSEAIEDCGLVVGTSARSRTLPWPMLEPRGCGEKLIVEACEYPVALVFGRESSGLTNDELQLCHFHVQIPANPEYSSLNLAMAVQTLSYEVRTSYLLSIDNQQQERSTGNGQYIGKKINAKSEDDEVYPVTEETERFYQHFENALISTGFIVDSHPGLVMTKLRRLFNRARPDVKEVKMMRGILASIERASIEKAPTEKTSDK</sequence>
<keyword evidence="3 7" id="KW-0808">Transferase</keyword>
<evidence type="ECO:0000313" key="8">
    <source>
        <dbReference type="Proteomes" id="UP001139646"/>
    </source>
</evidence>
<evidence type="ECO:0000256" key="5">
    <source>
        <dbReference type="RuleBase" id="RU362024"/>
    </source>
</evidence>
<gene>
    <name evidence="5 7" type="primary">trmJ</name>
    <name evidence="7" type="ORF">L3081_19075</name>
</gene>
<dbReference type="GO" id="GO:0160206">
    <property type="term" value="F:tRNA (cytidine(32)/uridine(32)-2'-O)-methyltransferase activity"/>
    <property type="evidence" value="ECO:0007669"/>
    <property type="project" value="UniProtKB-EC"/>
</dbReference>
<dbReference type="EMBL" id="JAKKSL010000004">
    <property type="protein sequence ID" value="MCI2285104.1"/>
    <property type="molecule type" value="Genomic_DNA"/>
</dbReference>
<dbReference type="Gene3D" id="1.10.8.590">
    <property type="match status" value="1"/>
</dbReference>
<evidence type="ECO:0000256" key="3">
    <source>
        <dbReference type="ARBA" id="ARBA00022679"/>
    </source>
</evidence>
<evidence type="ECO:0000259" key="6">
    <source>
        <dbReference type="Pfam" id="PF00588"/>
    </source>
</evidence>
<accession>A0ABS9X4D8</accession>
<dbReference type="Pfam" id="PF00588">
    <property type="entry name" value="SpoU_methylase"/>
    <property type="match status" value="1"/>
</dbReference>
<keyword evidence="8" id="KW-1185">Reference proteome</keyword>
<evidence type="ECO:0000256" key="1">
    <source>
        <dbReference type="ARBA" id="ARBA00007228"/>
    </source>
</evidence>
<organism evidence="7 8">
    <name type="scientific">Colwellia maritima</name>
    <dbReference type="NCBI Taxonomy" id="2912588"/>
    <lineage>
        <taxon>Bacteria</taxon>
        <taxon>Pseudomonadati</taxon>
        <taxon>Pseudomonadota</taxon>
        <taxon>Gammaproteobacteria</taxon>
        <taxon>Alteromonadales</taxon>
        <taxon>Colwelliaceae</taxon>
        <taxon>Colwellia</taxon>
    </lineage>
</organism>
<keyword evidence="4 5" id="KW-0949">S-adenosyl-L-methionine</keyword>
<dbReference type="InterPro" id="IPR029028">
    <property type="entry name" value="Alpha/beta_knot_MTases"/>
</dbReference>
<evidence type="ECO:0000256" key="4">
    <source>
        <dbReference type="ARBA" id="ARBA00022691"/>
    </source>
</evidence>
<dbReference type="CDD" id="cd18093">
    <property type="entry name" value="SpoU-like_TrmJ"/>
    <property type="match status" value="1"/>
</dbReference>
<dbReference type="SUPFAM" id="SSF75217">
    <property type="entry name" value="alpha/beta knot"/>
    <property type="match status" value="1"/>
</dbReference>
<proteinExistence type="inferred from homology"/>
<comment type="subunit">
    <text evidence="5">Homodimer.</text>
</comment>